<dbReference type="InterPro" id="IPR016053">
    <property type="entry name" value="Haem_Oase-like"/>
</dbReference>
<name>A0ABW1QXW7_9ACTN</name>
<dbReference type="InterPro" id="IPR002051">
    <property type="entry name" value="Haem_Oase"/>
</dbReference>
<evidence type="ECO:0000256" key="2">
    <source>
        <dbReference type="ARBA" id="ARBA00012360"/>
    </source>
</evidence>
<proteinExistence type="inferred from homology"/>
<comment type="catalytic activity">
    <reaction evidence="7">
        <text>heme b + 3 reduced [NADPH--hemoprotein reductase] + 3 O2 = biliverdin IXalpha + CO + Fe(2+) + 3 oxidized [NADPH--hemoprotein reductase] + 3 H2O + H(+)</text>
        <dbReference type="Rhea" id="RHEA:21764"/>
        <dbReference type="Rhea" id="RHEA-COMP:11964"/>
        <dbReference type="Rhea" id="RHEA-COMP:11965"/>
        <dbReference type="ChEBI" id="CHEBI:15377"/>
        <dbReference type="ChEBI" id="CHEBI:15378"/>
        <dbReference type="ChEBI" id="CHEBI:15379"/>
        <dbReference type="ChEBI" id="CHEBI:17245"/>
        <dbReference type="ChEBI" id="CHEBI:29033"/>
        <dbReference type="ChEBI" id="CHEBI:57618"/>
        <dbReference type="ChEBI" id="CHEBI:57991"/>
        <dbReference type="ChEBI" id="CHEBI:58210"/>
        <dbReference type="ChEBI" id="CHEBI:60344"/>
        <dbReference type="EC" id="1.14.14.18"/>
    </reaction>
</comment>
<evidence type="ECO:0000256" key="4">
    <source>
        <dbReference type="ARBA" id="ARBA00022723"/>
    </source>
</evidence>
<dbReference type="PANTHER" id="PTHR10720">
    <property type="entry name" value="HEME OXYGENASE"/>
    <property type="match status" value="1"/>
</dbReference>
<comment type="caution">
    <text evidence="8">The sequence shown here is derived from an EMBL/GenBank/DDBJ whole genome shotgun (WGS) entry which is preliminary data.</text>
</comment>
<accession>A0ABW1QXW7</accession>
<reference evidence="9" key="1">
    <citation type="journal article" date="2019" name="Int. J. Syst. Evol. Microbiol.">
        <title>The Global Catalogue of Microorganisms (GCM) 10K type strain sequencing project: providing services to taxonomists for standard genome sequencing and annotation.</title>
        <authorList>
            <consortium name="The Broad Institute Genomics Platform"/>
            <consortium name="The Broad Institute Genome Sequencing Center for Infectious Disease"/>
            <person name="Wu L."/>
            <person name="Ma J."/>
        </authorList>
    </citation>
    <scope>NUCLEOTIDE SEQUENCE [LARGE SCALE GENOMIC DNA]</scope>
    <source>
        <strain evidence="9">DFY28</strain>
    </source>
</reference>
<dbReference type="EC" id="1.14.14.18" evidence="2"/>
<keyword evidence="4" id="KW-0479">Metal-binding</keyword>
<evidence type="ECO:0000256" key="1">
    <source>
        <dbReference type="ARBA" id="ARBA00006134"/>
    </source>
</evidence>
<dbReference type="PANTHER" id="PTHR10720:SF0">
    <property type="entry name" value="HEME OXYGENASE"/>
    <property type="match status" value="1"/>
</dbReference>
<evidence type="ECO:0000313" key="9">
    <source>
        <dbReference type="Proteomes" id="UP001596098"/>
    </source>
</evidence>
<organism evidence="8 9">
    <name type="scientific">Nocardioides yefusunii</name>
    <dbReference type="NCBI Taxonomy" id="2500546"/>
    <lineage>
        <taxon>Bacteria</taxon>
        <taxon>Bacillati</taxon>
        <taxon>Actinomycetota</taxon>
        <taxon>Actinomycetes</taxon>
        <taxon>Propionibacteriales</taxon>
        <taxon>Nocardioidaceae</taxon>
        <taxon>Nocardioides</taxon>
    </lineage>
</organism>
<dbReference type="EMBL" id="JBHSQI010000006">
    <property type="protein sequence ID" value="MFC6154406.1"/>
    <property type="molecule type" value="Genomic_DNA"/>
</dbReference>
<dbReference type="PIRSF" id="PIRSF000343">
    <property type="entry name" value="Haem_Oase"/>
    <property type="match status" value="1"/>
</dbReference>
<dbReference type="InterPro" id="IPR016084">
    <property type="entry name" value="Haem_Oase-like_multi-hlx"/>
</dbReference>
<gene>
    <name evidence="8" type="ORF">ACFPWU_12125</name>
</gene>
<keyword evidence="9" id="KW-1185">Reference proteome</keyword>
<evidence type="ECO:0000256" key="7">
    <source>
        <dbReference type="ARBA" id="ARBA00048328"/>
    </source>
</evidence>
<protein>
    <recommendedName>
        <fullName evidence="2">heme oxygenase (biliverdin-producing)</fullName>
        <ecNumber evidence="2">1.14.14.18</ecNumber>
    </recommendedName>
</protein>
<dbReference type="Proteomes" id="UP001596098">
    <property type="component" value="Unassembled WGS sequence"/>
</dbReference>
<keyword evidence="5" id="KW-0560">Oxidoreductase</keyword>
<dbReference type="SUPFAM" id="SSF48613">
    <property type="entry name" value="Heme oxygenase-like"/>
    <property type="match status" value="1"/>
</dbReference>
<evidence type="ECO:0000256" key="5">
    <source>
        <dbReference type="ARBA" id="ARBA00023002"/>
    </source>
</evidence>
<sequence>MSITETAPALPLSAAFKEGSRLLHDEAESATFIEELMGGKLNLFGYVNYLKSLRVVYTALEETARAQAADPIFSVLHDERLERLAALDADIATLSTGAPEEDLCQHEVATEYAARIREAGNESGVRLVAHHYTRYLGDLSGGLAIGRIVGRTYGITEGLDYYSFADITAKTYKDTYRENLDNLPLDEEQREIAVDEVQKAFIFNQRMFAELGKHLDVYRVKAEA</sequence>
<dbReference type="RefSeq" id="WP_128219792.1">
    <property type="nucleotide sequence ID" value="NZ_CP034929.1"/>
</dbReference>
<dbReference type="Pfam" id="PF01126">
    <property type="entry name" value="Heme_oxygenase"/>
    <property type="match status" value="1"/>
</dbReference>
<keyword evidence="6" id="KW-0408">Iron</keyword>
<evidence type="ECO:0000256" key="6">
    <source>
        <dbReference type="ARBA" id="ARBA00023004"/>
    </source>
</evidence>
<evidence type="ECO:0000256" key="3">
    <source>
        <dbReference type="ARBA" id="ARBA00022617"/>
    </source>
</evidence>
<comment type="similarity">
    <text evidence="1">Belongs to the heme oxygenase family.</text>
</comment>
<dbReference type="CDD" id="cd19165">
    <property type="entry name" value="HemeO"/>
    <property type="match status" value="1"/>
</dbReference>
<dbReference type="PROSITE" id="PS00593">
    <property type="entry name" value="HEME_OXYGENASE"/>
    <property type="match status" value="1"/>
</dbReference>
<keyword evidence="3" id="KW-0349">Heme</keyword>
<dbReference type="PRINTS" id="PR00088">
    <property type="entry name" value="HAEMOXYGNASE"/>
</dbReference>
<dbReference type="Gene3D" id="1.20.910.10">
    <property type="entry name" value="Heme oxygenase-like"/>
    <property type="match status" value="1"/>
</dbReference>
<dbReference type="InterPro" id="IPR018207">
    <property type="entry name" value="Haem_oxygenase_CS"/>
</dbReference>
<evidence type="ECO:0000313" key="8">
    <source>
        <dbReference type="EMBL" id="MFC6154406.1"/>
    </source>
</evidence>